<feature type="domain" description="Glycosyltransferase subfamily 4-like N-terminal" evidence="4">
    <location>
        <begin position="18"/>
        <end position="211"/>
    </location>
</feature>
<evidence type="ECO:0000256" key="3">
    <source>
        <dbReference type="SAM" id="MobiDB-lite"/>
    </source>
</evidence>
<evidence type="ECO:0000313" key="6">
    <source>
        <dbReference type="Proteomes" id="UP000184233"/>
    </source>
</evidence>
<name>A0A1M3L6U3_9BACT</name>
<sequence length="416" mass="46232">MSTILFLTPRFPWPLIGGDRVKAYHLLRHLGKRHRVHVVTFSHGAPPTDLQCRKLEELGVQLHVVPLDPVLAGLASVRTFWTGLPLEITFYTRPDFKRVVDDILAHENIDLAISFFMRTAEYVRDIVGLPRILIAEDCRLEYQTRSTLAARTLPQKLVRWWETRKLRRYEPAVVNDFDLTTFVSPEDVAAMEKLNRSARYRVVTNGVDLDRFSFRDDHERRSGLLFAGKLDVLANHLMASTIIRDIMPAVHAAVPDTDLVIAGASPKAALQRMVGPHIRIEADVPDLVPYLHRAAIFIHPHHGGSGIQNKVLEAMAAGCAVVTTPSGLQGIGAVHGTHVLVGTTPEELARHAVRLLNDAGERSTLAHNARTLMVQTHSWDHVFSQLDRTIADVTGDMDIDPGESPSPLTVQRAGTA</sequence>
<dbReference type="GO" id="GO:0016757">
    <property type="term" value="F:glycosyltransferase activity"/>
    <property type="evidence" value="ECO:0007669"/>
    <property type="project" value="UniProtKB-KW"/>
</dbReference>
<dbReference type="Pfam" id="PF13692">
    <property type="entry name" value="Glyco_trans_1_4"/>
    <property type="match status" value="1"/>
</dbReference>
<proteinExistence type="predicted"/>
<dbReference type="SUPFAM" id="SSF53756">
    <property type="entry name" value="UDP-Glycosyltransferase/glycogen phosphorylase"/>
    <property type="match status" value="1"/>
</dbReference>
<dbReference type="Pfam" id="PF13439">
    <property type="entry name" value="Glyco_transf_4"/>
    <property type="match status" value="1"/>
</dbReference>
<reference evidence="5 6" key="1">
    <citation type="submission" date="2016-09" db="EMBL/GenBank/DDBJ databases">
        <title>Genome-resolved meta-omics ties microbial dynamics to process performance in biotechnology for thiocyanate degradation.</title>
        <authorList>
            <person name="Kantor R.S."/>
            <person name="Huddy R.J."/>
            <person name="Iyer R."/>
            <person name="Thomas B.C."/>
            <person name="Brown C.T."/>
            <person name="Anantharaman K."/>
            <person name="Tringe S."/>
            <person name="Hettich R.L."/>
            <person name="Harrison S.T."/>
            <person name="Banfield J.F."/>
        </authorList>
    </citation>
    <scope>NUCLEOTIDE SEQUENCE [LARGE SCALE GENOMIC DNA]</scope>
    <source>
        <strain evidence="5">59-99</strain>
    </source>
</reference>
<feature type="compositionally biased region" description="Polar residues" evidence="3">
    <location>
        <begin position="406"/>
        <end position="416"/>
    </location>
</feature>
<dbReference type="AlphaFoldDB" id="A0A1M3L6U3"/>
<gene>
    <name evidence="5" type="ORF">BGO89_01475</name>
</gene>
<evidence type="ECO:0000313" key="5">
    <source>
        <dbReference type="EMBL" id="OJX61277.1"/>
    </source>
</evidence>
<feature type="region of interest" description="Disordered" evidence="3">
    <location>
        <begin position="395"/>
        <end position="416"/>
    </location>
</feature>
<keyword evidence="1" id="KW-0328">Glycosyltransferase</keyword>
<dbReference type="CDD" id="cd03801">
    <property type="entry name" value="GT4_PimA-like"/>
    <property type="match status" value="1"/>
</dbReference>
<keyword evidence="2" id="KW-0808">Transferase</keyword>
<organism evidence="5 6">
    <name type="scientific">Candidatus Kapaibacterium thiocyanatum</name>
    <dbReference type="NCBI Taxonomy" id="1895771"/>
    <lineage>
        <taxon>Bacteria</taxon>
        <taxon>Pseudomonadati</taxon>
        <taxon>Candidatus Kapaibacteriota</taxon>
        <taxon>Candidatus Kapaibacteriia</taxon>
        <taxon>Candidatus Kapaibacteriales</taxon>
        <taxon>Candidatus Kapaibacteriaceae</taxon>
        <taxon>Candidatus Kapaibacterium</taxon>
    </lineage>
</organism>
<dbReference type="InterPro" id="IPR028098">
    <property type="entry name" value="Glyco_trans_4-like_N"/>
</dbReference>
<evidence type="ECO:0000256" key="1">
    <source>
        <dbReference type="ARBA" id="ARBA00022676"/>
    </source>
</evidence>
<evidence type="ECO:0000259" key="4">
    <source>
        <dbReference type="Pfam" id="PF13439"/>
    </source>
</evidence>
<protein>
    <recommendedName>
        <fullName evidence="4">Glycosyltransferase subfamily 4-like N-terminal domain-containing protein</fullName>
    </recommendedName>
</protein>
<dbReference type="STRING" id="1895771.BGO89_01475"/>
<dbReference type="Proteomes" id="UP000184233">
    <property type="component" value="Unassembled WGS sequence"/>
</dbReference>
<accession>A0A1M3L6U3</accession>
<dbReference type="EMBL" id="MKVH01000002">
    <property type="protein sequence ID" value="OJX61277.1"/>
    <property type="molecule type" value="Genomic_DNA"/>
</dbReference>
<dbReference type="Gene3D" id="3.40.50.2000">
    <property type="entry name" value="Glycogen Phosphorylase B"/>
    <property type="match status" value="2"/>
</dbReference>
<comment type="caution">
    <text evidence="5">The sequence shown here is derived from an EMBL/GenBank/DDBJ whole genome shotgun (WGS) entry which is preliminary data.</text>
</comment>
<dbReference type="PANTHER" id="PTHR12526:SF510">
    <property type="entry name" value="D-INOSITOL 3-PHOSPHATE GLYCOSYLTRANSFERASE"/>
    <property type="match status" value="1"/>
</dbReference>
<dbReference type="PANTHER" id="PTHR12526">
    <property type="entry name" value="GLYCOSYLTRANSFERASE"/>
    <property type="match status" value="1"/>
</dbReference>
<evidence type="ECO:0000256" key="2">
    <source>
        <dbReference type="ARBA" id="ARBA00022679"/>
    </source>
</evidence>